<reference evidence="1 2" key="1">
    <citation type="journal article" date="2010" name="J. Bacteriol.">
        <title>Genome sequence of Pantoea ananatis LMG20103, the causative agent of Eucalyptus blight and dieback.</title>
        <authorList>
            <person name="De Maayer P."/>
            <person name="Chan W.Y."/>
            <person name="Venter S.N."/>
            <person name="Toth I.K."/>
            <person name="Birch P.R."/>
            <person name="Joubert F."/>
            <person name="Coutinho T.A."/>
        </authorList>
    </citation>
    <scope>NUCLEOTIDE SEQUENCE [LARGE SCALE GENOMIC DNA]</scope>
    <source>
        <strain evidence="1 2">LMG 20103</strain>
    </source>
</reference>
<dbReference type="Pfam" id="PF20242">
    <property type="entry name" value="Emfourin"/>
    <property type="match status" value="1"/>
</dbReference>
<organism evidence="1 2">
    <name type="scientific">Pantoea ananatis (strain LMG 20103)</name>
    <dbReference type="NCBI Taxonomy" id="706191"/>
    <lineage>
        <taxon>Bacteria</taxon>
        <taxon>Pseudomonadati</taxon>
        <taxon>Pseudomonadota</taxon>
        <taxon>Gammaproteobacteria</taxon>
        <taxon>Enterobacterales</taxon>
        <taxon>Erwiniaceae</taxon>
        <taxon>Pantoea</taxon>
    </lineage>
</organism>
<dbReference type="AlphaFoldDB" id="D4GK51"/>
<proteinExistence type="predicted"/>
<evidence type="ECO:0000313" key="1">
    <source>
        <dbReference type="EMBL" id="ADD78019.1"/>
    </source>
</evidence>
<accession>D4GK51</accession>
<protein>
    <submittedName>
        <fullName evidence="1">Uncharacterized protein</fullName>
    </submittedName>
</protein>
<dbReference type="eggNOG" id="ENOG5032Z24">
    <property type="taxonomic scope" value="Bacteria"/>
</dbReference>
<dbReference type="Proteomes" id="UP000001702">
    <property type="component" value="Chromosome"/>
</dbReference>
<dbReference type="STRING" id="706191.PANA_2852"/>
<dbReference type="InterPro" id="IPR049457">
    <property type="entry name" value="Emfourin"/>
</dbReference>
<dbReference type="HOGENOM" id="CLU_170242_0_0_6"/>
<sequence length="117" mass="13145">MERGRRIMSQLPELTDDATIVVTREGGFAFIPGLRSERRFPLGELPAPEKQRVCKVLEQAMPLGESEDKATKVGCGDQRYFRIQIQYATRREAGTVVILIPEQSAPPELVSLFRDGK</sequence>
<dbReference type="KEGG" id="pam:PANA_2852"/>
<keyword evidence="2" id="KW-1185">Reference proteome</keyword>
<evidence type="ECO:0000313" key="2">
    <source>
        <dbReference type="Proteomes" id="UP000001702"/>
    </source>
</evidence>
<gene>
    <name evidence="1" type="ordered locus">PANA_2852</name>
</gene>
<name>D4GK51_PANAM</name>
<dbReference type="EMBL" id="CP001875">
    <property type="protein sequence ID" value="ADD78019.1"/>
    <property type="molecule type" value="Genomic_DNA"/>
</dbReference>